<dbReference type="InterPro" id="IPR018117">
    <property type="entry name" value="C5_DNA_meth_AS"/>
</dbReference>
<keyword evidence="2 6" id="KW-0808">Transferase</keyword>
<dbReference type="PANTHER" id="PTHR10629:SF52">
    <property type="entry name" value="DNA (CYTOSINE-5)-METHYLTRANSFERASE 1"/>
    <property type="match status" value="1"/>
</dbReference>
<dbReference type="Pfam" id="PF00145">
    <property type="entry name" value="DNA_methylase"/>
    <property type="match status" value="1"/>
</dbReference>
<evidence type="ECO:0000313" key="10">
    <source>
        <dbReference type="Proteomes" id="UP000539265"/>
    </source>
</evidence>
<dbReference type="SUPFAM" id="SSF53335">
    <property type="entry name" value="S-adenosyl-L-methionine-dependent methyltransferases"/>
    <property type="match status" value="1"/>
</dbReference>
<dbReference type="PANTHER" id="PTHR10629">
    <property type="entry name" value="CYTOSINE-SPECIFIC METHYLTRANSFERASE"/>
    <property type="match status" value="1"/>
</dbReference>
<evidence type="ECO:0000256" key="4">
    <source>
        <dbReference type="ARBA" id="ARBA00022747"/>
    </source>
</evidence>
<name>A0A839SHP1_9SPHI</name>
<evidence type="ECO:0000256" key="3">
    <source>
        <dbReference type="ARBA" id="ARBA00022691"/>
    </source>
</evidence>
<evidence type="ECO:0000256" key="5">
    <source>
        <dbReference type="ARBA" id="ARBA00047422"/>
    </source>
</evidence>
<dbReference type="Gene3D" id="3.40.50.150">
    <property type="entry name" value="Vaccinia Virus protein VP39"/>
    <property type="match status" value="1"/>
</dbReference>
<sequence>MALNAVSLFAGGGGLDLGFSAAGFNIIYSTDIDTYSCETLKLNQGRQPYYNEHLVEATDVRSLDSKDILNKIARTKEDIDFIIGGPPCQAFSVFGKRKGLEDPRGNLVYEYARIINELKPKGFLFENVSGLKTIHNGDLYKELIEVLSFNGEYTISAFEYDVANYGIPQFRSRIIIIGTSNGVEASRMIQTHKANQPGLLNNLRPYTTVKDALRELPLPTEGSAYNHIGREHSQRIIDRYRGLEFGERDPLTRINKLHPARPSYTIIVGSDKGGGKGHVHPHYPREVTPRESARIQTFPDWWEFYGTGRHVIRQVGNAVPPLFGSLLASHVRKEVFFDDDVAGYDELTEILDLSYLNVNQGSFQS</sequence>
<comment type="similarity">
    <text evidence="6 7">Belongs to the class I-like SAM-binding methyltransferase superfamily. C5-methyltransferase family.</text>
</comment>
<keyword evidence="1 6" id="KW-0489">Methyltransferase</keyword>
<feature type="active site" evidence="6">
    <location>
        <position position="88"/>
    </location>
</feature>
<dbReference type="GO" id="GO:0032259">
    <property type="term" value="P:methylation"/>
    <property type="evidence" value="ECO:0007669"/>
    <property type="project" value="UniProtKB-KW"/>
</dbReference>
<reference evidence="9" key="1">
    <citation type="submission" date="2020-08" db="EMBL/GenBank/DDBJ databases">
        <title>Genomic Encyclopedia of Type Strains, Phase III (KMG-III): the genomes of soil and plant-associated and newly described type strains.</title>
        <authorList>
            <person name="Whitman W."/>
        </authorList>
    </citation>
    <scope>NUCLEOTIDE SEQUENCE [LARGE SCALE GENOMIC DNA]</scope>
    <source>
        <strain evidence="9">CECT 8628</strain>
    </source>
</reference>
<dbReference type="RefSeq" id="WP_183476075.1">
    <property type="nucleotide sequence ID" value="NZ_JACHWX010000009.1"/>
</dbReference>
<dbReference type="InterPro" id="IPR001525">
    <property type="entry name" value="C5_MeTfrase"/>
</dbReference>
<dbReference type="AlphaFoldDB" id="A0A839SHP1"/>
<dbReference type="GO" id="GO:0009307">
    <property type="term" value="P:DNA restriction-modification system"/>
    <property type="evidence" value="ECO:0007669"/>
    <property type="project" value="UniProtKB-KW"/>
</dbReference>
<dbReference type="Gene3D" id="3.90.120.10">
    <property type="entry name" value="DNA Methylase, subunit A, domain 2"/>
    <property type="match status" value="2"/>
</dbReference>
<dbReference type="GO" id="GO:0003886">
    <property type="term" value="F:DNA (cytosine-5-)-methyltransferase activity"/>
    <property type="evidence" value="ECO:0007669"/>
    <property type="project" value="UniProtKB-EC"/>
</dbReference>
<evidence type="ECO:0000256" key="2">
    <source>
        <dbReference type="ARBA" id="ARBA00022679"/>
    </source>
</evidence>
<evidence type="ECO:0000313" key="9">
    <source>
        <dbReference type="EMBL" id="MBB3056813.1"/>
    </source>
</evidence>
<dbReference type="NCBIfam" id="TIGR00675">
    <property type="entry name" value="dcm"/>
    <property type="match status" value="1"/>
</dbReference>
<gene>
    <name evidence="9" type="ORF">FHS11_003239</name>
</gene>
<evidence type="ECO:0000256" key="8">
    <source>
        <dbReference type="RuleBase" id="RU000417"/>
    </source>
</evidence>
<accession>A0A839SHP1</accession>
<comment type="catalytic activity">
    <reaction evidence="5 8">
        <text>a 2'-deoxycytidine in DNA + S-adenosyl-L-methionine = a 5-methyl-2'-deoxycytidine in DNA + S-adenosyl-L-homocysteine + H(+)</text>
        <dbReference type="Rhea" id="RHEA:13681"/>
        <dbReference type="Rhea" id="RHEA-COMP:11369"/>
        <dbReference type="Rhea" id="RHEA-COMP:11370"/>
        <dbReference type="ChEBI" id="CHEBI:15378"/>
        <dbReference type="ChEBI" id="CHEBI:57856"/>
        <dbReference type="ChEBI" id="CHEBI:59789"/>
        <dbReference type="ChEBI" id="CHEBI:85452"/>
        <dbReference type="ChEBI" id="CHEBI:85454"/>
        <dbReference type="EC" id="2.1.1.37"/>
    </reaction>
</comment>
<proteinExistence type="inferred from homology"/>
<dbReference type="PROSITE" id="PS00094">
    <property type="entry name" value="C5_MTASE_1"/>
    <property type="match status" value="1"/>
</dbReference>
<dbReference type="EC" id="2.1.1.37" evidence="8"/>
<evidence type="ECO:0000256" key="7">
    <source>
        <dbReference type="RuleBase" id="RU000416"/>
    </source>
</evidence>
<keyword evidence="3 6" id="KW-0949">S-adenosyl-L-methionine</keyword>
<keyword evidence="4" id="KW-0680">Restriction system</keyword>
<dbReference type="InterPro" id="IPR029063">
    <property type="entry name" value="SAM-dependent_MTases_sf"/>
</dbReference>
<dbReference type="Proteomes" id="UP000539265">
    <property type="component" value="Unassembled WGS sequence"/>
</dbReference>
<dbReference type="PRINTS" id="PR00105">
    <property type="entry name" value="C5METTRFRASE"/>
</dbReference>
<evidence type="ECO:0000256" key="1">
    <source>
        <dbReference type="ARBA" id="ARBA00022603"/>
    </source>
</evidence>
<dbReference type="InterPro" id="IPR050390">
    <property type="entry name" value="C5-Methyltransferase"/>
</dbReference>
<dbReference type="PROSITE" id="PS51679">
    <property type="entry name" value="SAM_MT_C5"/>
    <property type="match status" value="1"/>
</dbReference>
<keyword evidence="10" id="KW-1185">Reference proteome</keyword>
<evidence type="ECO:0000256" key="6">
    <source>
        <dbReference type="PROSITE-ProRule" id="PRU01016"/>
    </source>
</evidence>
<dbReference type="EMBL" id="JACHWX010000009">
    <property type="protein sequence ID" value="MBB3056813.1"/>
    <property type="molecule type" value="Genomic_DNA"/>
</dbReference>
<organism evidence="9 10">
    <name type="scientific">Mucilaginibacter gotjawali</name>
    <dbReference type="NCBI Taxonomy" id="1550579"/>
    <lineage>
        <taxon>Bacteria</taxon>
        <taxon>Pseudomonadati</taxon>
        <taxon>Bacteroidota</taxon>
        <taxon>Sphingobacteriia</taxon>
        <taxon>Sphingobacteriales</taxon>
        <taxon>Sphingobacteriaceae</taxon>
        <taxon>Mucilaginibacter</taxon>
    </lineage>
</organism>
<comment type="caution">
    <text evidence="9">The sequence shown here is derived from an EMBL/GenBank/DDBJ whole genome shotgun (WGS) entry which is preliminary data.</text>
</comment>
<protein>
    <recommendedName>
        <fullName evidence="8">Cytosine-specific methyltransferase</fullName>
        <ecNumber evidence="8">2.1.1.37</ecNumber>
    </recommendedName>
</protein>